<evidence type="ECO:0000256" key="1">
    <source>
        <dbReference type="SAM" id="MobiDB-lite"/>
    </source>
</evidence>
<dbReference type="AlphaFoldDB" id="A0A6A6TIU4"/>
<name>A0A6A6TIU4_9PLEO</name>
<reference evidence="3" key="1">
    <citation type="journal article" date="2020" name="Stud. Mycol.">
        <title>101 Dothideomycetes genomes: a test case for predicting lifestyles and emergence of pathogens.</title>
        <authorList>
            <person name="Haridas S."/>
            <person name="Albert R."/>
            <person name="Binder M."/>
            <person name="Bloem J."/>
            <person name="Labutti K."/>
            <person name="Salamov A."/>
            <person name="Andreopoulos B."/>
            <person name="Baker S."/>
            <person name="Barry K."/>
            <person name="Bills G."/>
            <person name="Bluhm B."/>
            <person name="Cannon C."/>
            <person name="Castanera R."/>
            <person name="Culley D."/>
            <person name="Daum C."/>
            <person name="Ezra D."/>
            <person name="Gonzalez J."/>
            <person name="Henrissat B."/>
            <person name="Kuo A."/>
            <person name="Liang C."/>
            <person name="Lipzen A."/>
            <person name="Lutzoni F."/>
            <person name="Magnuson J."/>
            <person name="Mondo S."/>
            <person name="Nolan M."/>
            <person name="Ohm R."/>
            <person name="Pangilinan J."/>
            <person name="Park H.-J."/>
            <person name="Ramirez L."/>
            <person name="Alfaro M."/>
            <person name="Sun H."/>
            <person name="Tritt A."/>
            <person name="Yoshinaga Y."/>
            <person name="Zwiers L.-H."/>
            <person name="Turgeon B."/>
            <person name="Goodwin S."/>
            <person name="Spatafora J."/>
            <person name="Crous P."/>
            <person name="Grigoriev I."/>
        </authorList>
    </citation>
    <scope>NUCLEOTIDE SEQUENCE</scope>
    <source>
        <strain evidence="3">CBS 122681</strain>
    </source>
</reference>
<evidence type="ECO:0000256" key="2">
    <source>
        <dbReference type="SAM" id="SignalP"/>
    </source>
</evidence>
<dbReference type="OrthoDB" id="10618392at2759"/>
<feature type="signal peptide" evidence="2">
    <location>
        <begin position="1"/>
        <end position="23"/>
    </location>
</feature>
<gene>
    <name evidence="3" type="ORF">K491DRAFT_755356</name>
</gene>
<organism evidence="3 4">
    <name type="scientific">Lophiostoma macrostomum CBS 122681</name>
    <dbReference type="NCBI Taxonomy" id="1314788"/>
    <lineage>
        <taxon>Eukaryota</taxon>
        <taxon>Fungi</taxon>
        <taxon>Dikarya</taxon>
        <taxon>Ascomycota</taxon>
        <taxon>Pezizomycotina</taxon>
        <taxon>Dothideomycetes</taxon>
        <taxon>Pleosporomycetidae</taxon>
        <taxon>Pleosporales</taxon>
        <taxon>Lophiostomataceae</taxon>
        <taxon>Lophiostoma</taxon>
    </lineage>
</organism>
<evidence type="ECO:0000313" key="4">
    <source>
        <dbReference type="Proteomes" id="UP000799324"/>
    </source>
</evidence>
<accession>A0A6A6TIU4</accession>
<evidence type="ECO:0008006" key="5">
    <source>
        <dbReference type="Google" id="ProtNLM"/>
    </source>
</evidence>
<proteinExistence type="predicted"/>
<dbReference type="Proteomes" id="UP000799324">
    <property type="component" value="Unassembled WGS sequence"/>
</dbReference>
<keyword evidence="2" id="KW-0732">Signal</keyword>
<feature type="region of interest" description="Disordered" evidence="1">
    <location>
        <begin position="230"/>
        <end position="296"/>
    </location>
</feature>
<feature type="chain" id="PRO_5025537260" description="Carbohydrate-binding module family 18 protein" evidence="2">
    <location>
        <begin position="24"/>
        <end position="317"/>
    </location>
</feature>
<keyword evidence="4" id="KW-1185">Reference proteome</keyword>
<evidence type="ECO:0000313" key="3">
    <source>
        <dbReference type="EMBL" id="KAF2659346.1"/>
    </source>
</evidence>
<dbReference type="EMBL" id="MU004307">
    <property type="protein sequence ID" value="KAF2659346.1"/>
    <property type="molecule type" value="Genomic_DNA"/>
</dbReference>
<sequence>MYLAFSLPPLLVLTPWFFSTSDAVCCTNSGAWWCITGATCTPNCDDGHSYCDPSIETCLNDNWGGCVGIVTITSAFNEWTNLIESTSYTDTVTSYDPIVTNVISVTSESDDTITTTSTDEQQTQTATTTIPGSTVTVTGEAEAAIQLKLLHLHKRADTSTTTLYTTYTTDCAVTEDPSCTTWVEGASTLYLPSTMDVTSTILNDVTGVVTMIATAMTTITETITGDDVTVTAQGASPSTDSGSSETSETSAASETESQATTTTATDKSEESSSTSSQTGSGASATSSTSSVVAGTAGAEPRATLGAVPMLMGILLVL</sequence>
<protein>
    <recommendedName>
        <fullName evidence="5">Carbohydrate-binding module family 18 protein</fullName>
    </recommendedName>
</protein>